<sequence>MIEVENIYKIDDLIRRLNELPNSFVYRGHSDSSWNLDSTLERVLGSKWSAANARKFEDRSLSTFISKYHIYNGKEHTPTSKLCWLSVMQHYGTPTRLIDFSESPYIALYFALETYSPLSDKDFSIFALDYSAIMEQSINHIKTKDSGFLETRLSIASNPDKIFEEVVDRFAYDILWVTEPLELNARIDRQSGTFLLSGNREKTIDSILNSHIYEKCAMHKIIIDKSLYSNCYALLRKMGINSKSIYGDLSGLARSIKMELQTYTS</sequence>
<evidence type="ECO:0000313" key="2">
    <source>
        <dbReference type="EMBL" id="MBF6035322.1"/>
    </source>
</evidence>
<comment type="caution">
    <text evidence="2">The sequence shown here is derived from an EMBL/GenBank/DDBJ whole genome shotgun (WGS) entry which is preliminary data.</text>
</comment>
<feature type="domain" description="FRG" evidence="1">
    <location>
        <begin position="20"/>
        <end position="126"/>
    </location>
</feature>
<evidence type="ECO:0000259" key="1">
    <source>
        <dbReference type="SMART" id="SM00901"/>
    </source>
</evidence>
<name>A0ABS0BPB1_9PSED</name>
<accession>A0ABS0BPB1</accession>
<keyword evidence="3" id="KW-1185">Reference proteome</keyword>
<proteinExistence type="predicted"/>
<dbReference type="SMART" id="SM00901">
    <property type="entry name" value="FRG"/>
    <property type="match status" value="1"/>
</dbReference>
<protein>
    <submittedName>
        <fullName evidence="2">FRG domain-containing protein</fullName>
    </submittedName>
</protein>
<evidence type="ECO:0000313" key="3">
    <source>
        <dbReference type="Proteomes" id="UP000722111"/>
    </source>
</evidence>
<dbReference type="Proteomes" id="UP000722111">
    <property type="component" value="Unassembled WGS sequence"/>
</dbReference>
<organism evidence="2 3">
    <name type="scientific">Pseudomonas neuropathica</name>
    <dbReference type="NCBI Taxonomy" id="2730425"/>
    <lineage>
        <taxon>Bacteria</taxon>
        <taxon>Pseudomonadati</taxon>
        <taxon>Pseudomonadota</taxon>
        <taxon>Gammaproteobacteria</taxon>
        <taxon>Pseudomonadales</taxon>
        <taxon>Pseudomonadaceae</taxon>
        <taxon>Pseudomonas</taxon>
    </lineage>
</organism>
<reference evidence="2 3" key="1">
    <citation type="submission" date="2020-08" db="EMBL/GenBank/DDBJ databases">
        <title>Description of novel Pseudomonas species.</title>
        <authorList>
            <person name="Duman M."/>
            <person name="Mulet M."/>
            <person name="Altun S."/>
            <person name="Saticioglu I.B."/>
            <person name="Lalucat J."/>
            <person name="Garcia-Valdes E."/>
        </authorList>
    </citation>
    <scope>NUCLEOTIDE SEQUENCE [LARGE SCALE GENOMIC DNA]</scope>
    <source>
        <strain evidence="2 3">P155</strain>
    </source>
</reference>
<dbReference type="Pfam" id="PF08867">
    <property type="entry name" value="FRG"/>
    <property type="match status" value="1"/>
</dbReference>
<dbReference type="EMBL" id="JACOPX010000012">
    <property type="protein sequence ID" value="MBF6035322.1"/>
    <property type="molecule type" value="Genomic_DNA"/>
</dbReference>
<gene>
    <name evidence="2" type="ORF">H8F23_18885</name>
</gene>
<dbReference type="RefSeq" id="WP_194935393.1">
    <property type="nucleotide sequence ID" value="NZ_JACOPX010000012.1"/>
</dbReference>
<dbReference type="InterPro" id="IPR014966">
    <property type="entry name" value="FRG-dom"/>
</dbReference>